<gene>
    <name evidence="3" type="ORF">B7R76_00695</name>
</gene>
<feature type="transmembrane region" description="Helical" evidence="2">
    <location>
        <begin position="258"/>
        <end position="277"/>
    </location>
</feature>
<keyword evidence="2" id="KW-0812">Transmembrane</keyword>
<accession>A0A2J8B3T0</accession>
<name>A0A2J8B3T0_9FIRM</name>
<feature type="region of interest" description="Disordered" evidence="1">
    <location>
        <begin position="27"/>
        <end position="54"/>
    </location>
</feature>
<reference evidence="4" key="1">
    <citation type="submission" date="2017-04" db="EMBL/GenBank/DDBJ databases">
        <authorList>
            <person name="Bumgarner R.E."/>
            <person name="Fredricks D.N."/>
            <person name="Srinivasan S."/>
        </authorList>
    </citation>
    <scope>NUCLEOTIDE SEQUENCE [LARGE SCALE GENOMIC DNA]</scope>
    <source>
        <strain evidence="4">KA00405</strain>
    </source>
</reference>
<dbReference type="EMBL" id="NBZD01000001">
    <property type="protein sequence ID" value="PNH19439.1"/>
    <property type="molecule type" value="Genomic_DNA"/>
</dbReference>
<evidence type="ECO:0000313" key="3">
    <source>
        <dbReference type="EMBL" id="PNH19439.1"/>
    </source>
</evidence>
<protein>
    <submittedName>
        <fullName evidence="3">Uncharacterized protein</fullName>
    </submittedName>
</protein>
<evidence type="ECO:0000256" key="1">
    <source>
        <dbReference type="SAM" id="MobiDB-lite"/>
    </source>
</evidence>
<sequence length="284" mass="31751">MPFHMYKRQGDSQSKKAKTVTDFASTSYASSADSNSSGSTTSTPAASKSAASTSAASTSAASTSAKSTPTRAKLAKRPAVYGKYGSSASAQPCQRQPIIAAPRRFFLLCLPLCIFLLIAYIYTERDITYRQAALHSTVTNGVYGKYLYVNYKVNKLLSDKSRVDEYYYRLVEIENQSVPYVILSYRVDEAASLEPELAHLPRRFTGRIDTAGGEDHELIKKYLVRPALQQGYPSSLAANMYYVFNISRFTYAYRYRNAVILIIIIILAALPITDNYLRRRQRNV</sequence>
<comment type="caution">
    <text evidence="3">The sequence shown here is derived from an EMBL/GenBank/DDBJ whole genome shotgun (WGS) entry which is preliminary data.</text>
</comment>
<keyword evidence="2" id="KW-1133">Transmembrane helix</keyword>
<organism evidence="3 4">
    <name type="scientific">Mageeibacillus indolicus</name>
    <dbReference type="NCBI Taxonomy" id="884684"/>
    <lineage>
        <taxon>Bacteria</taxon>
        <taxon>Bacillati</taxon>
        <taxon>Bacillota</taxon>
        <taxon>Clostridia</taxon>
        <taxon>Eubacteriales</taxon>
        <taxon>Oscillospiraceae</taxon>
        <taxon>Mageeibacillus</taxon>
    </lineage>
</organism>
<proteinExistence type="predicted"/>
<dbReference type="AlphaFoldDB" id="A0A2J8B3T0"/>
<evidence type="ECO:0000256" key="2">
    <source>
        <dbReference type="SAM" id="Phobius"/>
    </source>
</evidence>
<keyword evidence="2" id="KW-0472">Membrane</keyword>
<dbReference type="RefSeq" id="WP_034574327.1">
    <property type="nucleotide sequence ID" value="NZ_NBZD01000001.1"/>
</dbReference>
<evidence type="ECO:0000313" key="4">
    <source>
        <dbReference type="Proteomes" id="UP000236394"/>
    </source>
</evidence>
<dbReference type="Proteomes" id="UP000236394">
    <property type="component" value="Unassembled WGS sequence"/>
</dbReference>
<feature type="transmembrane region" description="Helical" evidence="2">
    <location>
        <begin position="105"/>
        <end position="122"/>
    </location>
</feature>